<dbReference type="PROSITE" id="PS50878">
    <property type="entry name" value="RT_POL"/>
    <property type="match status" value="1"/>
</dbReference>
<dbReference type="OMA" id="CITSPRY"/>
<dbReference type="Proteomes" id="UP000075243">
    <property type="component" value="Unassembled WGS sequence"/>
</dbReference>
<dbReference type="STRING" id="3821.A0A151RBQ4"/>
<dbReference type="AlphaFoldDB" id="A0A151RBQ4"/>
<dbReference type="InterPro" id="IPR052343">
    <property type="entry name" value="Retrotransposon-Effector_Assoc"/>
</dbReference>
<evidence type="ECO:0000313" key="2">
    <source>
        <dbReference type="EMBL" id="KYP39961.1"/>
    </source>
</evidence>
<dbReference type="EMBL" id="KQ483868">
    <property type="protein sequence ID" value="KYP39965.1"/>
    <property type="molecule type" value="Genomic_DNA"/>
</dbReference>
<dbReference type="PANTHER" id="PTHR46890:SF48">
    <property type="entry name" value="RNA-DIRECTED DNA POLYMERASE"/>
    <property type="match status" value="1"/>
</dbReference>
<sequence>MVNGEGVGPISPKRGLRQGDPLSPYLFILCAEGLSSLLRKAEARGELHEATICRGAPQVSHLLFADDCFLFCKATELECTTLRTILQQYESASGQAINLKKS</sequence>
<organism evidence="2 4">
    <name type="scientific">Cajanus cajan</name>
    <name type="common">Pigeon pea</name>
    <name type="synonym">Cajanus indicus</name>
    <dbReference type="NCBI Taxonomy" id="3821"/>
    <lineage>
        <taxon>Eukaryota</taxon>
        <taxon>Viridiplantae</taxon>
        <taxon>Streptophyta</taxon>
        <taxon>Embryophyta</taxon>
        <taxon>Tracheophyta</taxon>
        <taxon>Spermatophyta</taxon>
        <taxon>Magnoliopsida</taxon>
        <taxon>eudicotyledons</taxon>
        <taxon>Gunneridae</taxon>
        <taxon>Pentapetalae</taxon>
        <taxon>rosids</taxon>
        <taxon>fabids</taxon>
        <taxon>Fabales</taxon>
        <taxon>Fabaceae</taxon>
        <taxon>Papilionoideae</taxon>
        <taxon>50 kb inversion clade</taxon>
        <taxon>NPAAA clade</taxon>
        <taxon>indigoferoid/millettioid clade</taxon>
        <taxon>Phaseoleae</taxon>
        <taxon>Cajanus</taxon>
    </lineage>
</organism>
<name>A0A151RBQ4_CAJCA</name>
<evidence type="ECO:0000259" key="1">
    <source>
        <dbReference type="PROSITE" id="PS50878"/>
    </source>
</evidence>
<dbReference type="Gramene" id="C.cajan_34392.t">
    <property type="protein sequence ID" value="C.cajan_34392.t.cds1"/>
    <property type="gene ID" value="C.cajan_34392"/>
</dbReference>
<dbReference type="PANTHER" id="PTHR46890">
    <property type="entry name" value="NON-LTR RETROLELEMENT REVERSE TRANSCRIPTASE-LIKE PROTEIN-RELATED"/>
    <property type="match status" value="1"/>
</dbReference>
<evidence type="ECO:0000313" key="3">
    <source>
        <dbReference type="EMBL" id="KYP39965.1"/>
    </source>
</evidence>
<evidence type="ECO:0000313" key="4">
    <source>
        <dbReference type="Proteomes" id="UP000075243"/>
    </source>
</evidence>
<dbReference type="Pfam" id="PF00078">
    <property type="entry name" value="RVT_1"/>
    <property type="match status" value="1"/>
</dbReference>
<dbReference type="InterPro" id="IPR000477">
    <property type="entry name" value="RT_dom"/>
</dbReference>
<gene>
    <name evidence="2" type="ORF">KK1_038699</name>
    <name evidence="3" type="ORF">KK1_038703</name>
</gene>
<keyword evidence="4" id="KW-1185">Reference proteome</keyword>
<reference evidence="2 4" key="1">
    <citation type="journal article" date="2012" name="Nat. Biotechnol.">
        <title>Draft genome sequence of pigeonpea (Cajanus cajan), an orphan legume crop of resource-poor farmers.</title>
        <authorList>
            <person name="Varshney R.K."/>
            <person name="Chen W."/>
            <person name="Li Y."/>
            <person name="Bharti A.K."/>
            <person name="Saxena R.K."/>
            <person name="Schlueter J.A."/>
            <person name="Donoghue M.T."/>
            <person name="Azam S."/>
            <person name="Fan G."/>
            <person name="Whaley A.M."/>
            <person name="Farmer A.D."/>
            <person name="Sheridan J."/>
            <person name="Iwata A."/>
            <person name="Tuteja R."/>
            <person name="Penmetsa R.V."/>
            <person name="Wu W."/>
            <person name="Upadhyaya H.D."/>
            <person name="Yang S.P."/>
            <person name="Shah T."/>
            <person name="Saxena K.B."/>
            <person name="Michael T."/>
            <person name="McCombie W.R."/>
            <person name="Yang B."/>
            <person name="Zhang G."/>
            <person name="Yang H."/>
            <person name="Wang J."/>
            <person name="Spillane C."/>
            <person name="Cook D.R."/>
            <person name="May G.D."/>
            <person name="Xu X."/>
            <person name="Jackson S.A."/>
        </authorList>
    </citation>
    <scope>NUCLEOTIDE SEQUENCE [LARGE SCALE GENOMIC DNA]</scope>
    <source>
        <strain evidence="4">cv. Asha</strain>
    </source>
</reference>
<dbReference type="EMBL" id="KQ483868">
    <property type="protein sequence ID" value="KYP39961.1"/>
    <property type="molecule type" value="Genomic_DNA"/>
</dbReference>
<dbReference type="Gramene" id="C.cajan_34396.t">
    <property type="protein sequence ID" value="C.cajan_34396.t.cds1"/>
    <property type="gene ID" value="C.cajan_34396"/>
</dbReference>
<feature type="domain" description="Reverse transcriptase" evidence="1">
    <location>
        <begin position="1"/>
        <end position="102"/>
    </location>
</feature>
<accession>A0A151RBQ4</accession>
<proteinExistence type="predicted"/>
<protein>
    <recommendedName>
        <fullName evidence="1">Reverse transcriptase domain-containing protein</fullName>
    </recommendedName>
</protein>